<dbReference type="EMBL" id="JBHTKH010000008">
    <property type="protein sequence ID" value="MFD1055366.1"/>
    <property type="molecule type" value="Genomic_DNA"/>
</dbReference>
<keyword evidence="2" id="KW-1185">Reference proteome</keyword>
<accession>A0ABW3MXS4</accession>
<name>A0ABW3MXS4_9MICO</name>
<organism evidence="1 2">
    <name type="scientific">Terrabacter terrigena</name>
    <dbReference type="NCBI Taxonomy" id="574718"/>
    <lineage>
        <taxon>Bacteria</taxon>
        <taxon>Bacillati</taxon>
        <taxon>Actinomycetota</taxon>
        <taxon>Actinomycetes</taxon>
        <taxon>Micrococcales</taxon>
        <taxon>Intrasporangiaceae</taxon>
        <taxon>Terrabacter</taxon>
    </lineage>
</organism>
<sequence length="118" mass="12241">MTEGISPELAKVVEAAVAKALGEAAPAGDPMEVGSPEWAEAPIAPGSAITNGDAQTLDRLANMSAAAQPVYMPGREHALRTIEGAAGGNFDQVVAGLESSPTFRKYVERAETAYVRKD</sequence>
<protein>
    <submittedName>
        <fullName evidence="1">Uncharacterized protein</fullName>
    </submittedName>
</protein>
<dbReference type="RefSeq" id="WP_386053357.1">
    <property type="nucleotide sequence ID" value="NZ_JBHTKH010000008.1"/>
</dbReference>
<gene>
    <name evidence="1" type="ORF">ACFQ2V_13705</name>
</gene>
<evidence type="ECO:0000313" key="1">
    <source>
        <dbReference type="EMBL" id="MFD1055366.1"/>
    </source>
</evidence>
<evidence type="ECO:0000313" key="2">
    <source>
        <dbReference type="Proteomes" id="UP001597046"/>
    </source>
</evidence>
<dbReference type="Proteomes" id="UP001597046">
    <property type="component" value="Unassembled WGS sequence"/>
</dbReference>
<comment type="caution">
    <text evidence="1">The sequence shown here is derived from an EMBL/GenBank/DDBJ whole genome shotgun (WGS) entry which is preliminary data.</text>
</comment>
<reference evidence="2" key="1">
    <citation type="journal article" date="2019" name="Int. J. Syst. Evol. Microbiol.">
        <title>The Global Catalogue of Microorganisms (GCM) 10K type strain sequencing project: providing services to taxonomists for standard genome sequencing and annotation.</title>
        <authorList>
            <consortium name="The Broad Institute Genomics Platform"/>
            <consortium name="The Broad Institute Genome Sequencing Center for Infectious Disease"/>
            <person name="Wu L."/>
            <person name="Ma J."/>
        </authorList>
    </citation>
    <scope>NUCLEOTIDE SEQUENCE [LARGE SCALE GENOMIC DNA]</scope>
    <source>
        <strain evidence="2">CCUG 57508</strain>
    </source>
</reference>
<proteinExistence type="predicted"/>